<dbReference type="PANTHER" id="PTHR43544">
    <property type="entry name" value="SHORT-CHAIN DEHYDROGENASE/REDUCTASE"/>
    <property type="match status" value="1"/>
</dbReference>
<keyword evidence="4" id="KW-1185">Reference proteome</keyword>
<dbReference type="EMBL" id="JAVDPF010000004">
    <property type="protein sequence ID" value="KAL1884777.1"/>
    <property type="molecule type" value="Genomic_DNA"/>
</dbReference>
<dbReference type="SUPFAM" id="SSF51735">
    <property type="entry name" value="NAD(P)-binding Rossmann-fold domains"/>
    <property type="match status" value="1"/>
</dbReference>
<name>A0ABR3Y926_9EURO</name>
<evidence type="ECO:0000313" key="3">
    <source>
        <dbReference type="EMBL" id="KAL1884777.1"/>
    </source>
</evidence>
<dbReference type="PRINTS" id="PR00081">
    <property type="entry name" value="GDHRDH"/>
</dbReference>
<sequence length="262" mass="27486">MVAASSVIVLITGANSGIGYATAQVLAASSPKYHIIIASRTLSKAESAISSILSSGPTIQGTLSPLVLDITSPASIQAASHVVSATFNNRLDVLINNAGILSKSPDLGTRFSETLTTNVVGPALVTDAFAPLLLNARNPYVINVSSLLGSVERAADKGDVFYQTSPLGLAYRVSKAALNMLTVEQGKALGEKREDGRGGVKVFAVCPGLVRSNLRGEKEEERNARGRAGDPEESGRLMLSILEGERDKDVGKFVYKDGVSAW</sequence>
<protein>
    <submittedName>
        <fullName evidence="3">Uncharacterized protein</fullName>
    </submittedName>
</protein>
<evidence type="ECO:0000256" key="2">
    <source>
        <dbReference type="RuleBase" id="RU000363"/>
    </source>
</evidence>
<dbReference type="Pfam" id="PF00106">
    <property type="entry name" value="adh_short"/>
    <property type="match status" value="1"/>
</dbReference>
<dbReference type="InterPro" id="IPR036291">
    <property type="entry name" value="NAD(P)-bd_dom_sf"/>
</dbReference>
<accession>A0ABR3Y926</accession>
<comment type="caution">
    <text evidence="3">The sequence shown here is derived from an EMBL/GenBank/DDBJ whole genome shotgun (WGS) entry which is preliminary data.</text>
</comment>
<dbReference type="PRINTS" id="PR00080">
    <property type="entry name" value="SDRFAMILY"/>
</dbReference>
<proteinExistence type="inferred from homology"/>
<dbReference type="Gene3D" id="3.40.50.720">
    <property type="entry name" value="NAD(P)-binding Rossmann-like Domain"/>
    <property type="match status" value="1"/>
</dbReference>
<reference evidence="3 4" key="1">
    <citation type="journal article" date="2024" name="IMA Fungus">
        <title>IMA Genome - F19 : A genome assembly and annotation guide to empower mycologists, including annotated draft genome sequences of Ceratocystis pirilliformis, Diaporthe australafricana, Fusarium ophioides, Paecilomyces lecythidis, and Sporothrix stenoceras.</title>
        <authorList>
            <person name="Aylward J."/>
            <person name="Wilson A.M."/>
            <person name="Visagie C.M."/>
            <person name="Spraker J."/>
            <person name="Barnes I."/>
            <person name="Buitendag C."/>
            <person name="Ceriani C."/>
            <person name="Del Mar Angel L."/>
            <person name="du Plessis D."/>
            <person name="Fuchs T."/>
            <person name="Gasser K."/>
            <person name="Kramer D."/>
            <person name="Li W."/>
            <person name="Munsamy K."/>
            <person name="Piso A."/>
            <person name="Price J.L."/>
            <person name="Sonnekus B."/>
            <person name="Thomas C."/>
            <person name="van der Nest A."/>
            <person name="van Dijk A."/>
            <person name="van Heerden A."/>
            <person name="van Vuuren N."/>
            <person name="Yilmaz N."/>
            <person name="Duong T.A."/>
            <person name="van der Merwe N.A."/>
            <person name="Wingfield M.J."/>
            <person name="Wingfield B.D."/>
        </authorList>
    </citation>
    <scope>NUCLEOTIDE SEQUENCE [LARGE SCALE GENOMIC DNA]</scope>
    <source>
        <strain evidence="3 4">CMW 18167</strain>
    </source>
</reference>
<dbReference type="PANTHER" id="PTHR43544:SF32">
    <property type="entry name" value="CHAIN DEHYDROGENASE, PUTATIVE (AFU_ORTHOLOGUE AFUA_5G01530)-RELATED"/>
    <property type="match status" value="1"/>
</dbReference>
<evidence type="ECO:0000256" key="1">
    <source>
        <dbReference type="ARBA" id="ARBA00006484"/>
    </source>
</evidence>
<dbReference type="InterPro" id="IPR002347">
    <property type="entry name" value="SDR_fam"/>
</dbReference>
<comment type="similarity">
    <text evidence="1 2">Belongs to the short-chain dehydrogenases/reductases (SDR) family.</text>
</comment>
<dbReference type="InterPro" id="IPR051468">
    <property type="entry name" value="Fungal_SecMetab_SDRs"/>
</dbReference>
<evidence type="ECO:0000313" key="4">
    <source>
        <dbReference type="Proteomes" id="UP001583193"/>
    </source>
</evidence>
<dbReference type="Proteomes" id="UP001583193">
    <property type="component" value="Unassembled WGS sequence"/>
</dbReference>
<gene>
    <name evidence="3" type="ORF">Plec18167_002369</name>
</gene>
<organism evidence="3 4">
    <name type="scientific">Paecilomyces lecythidis</name>
    <dbReference type="NCBI Taxonomy" id="3004212"/>
    <lineage>
        <taxon>Eukaryota</taxon>
        <taxon>Fungi</taxon>
        <taxon>Dikarya</taxon>
        <taxon>Ascomycota</taxon>
        <taxon>Pezizomycotina</taxon>
        <taxon>Eurotiomycetes</taxon>
        <taxon>Eurotiomycetidae</taxon>
        <taxon>Eurotiales</taxon>
        <taxon>Thermoascaceae</taxon>
        <taxon>Paecilomyces</taxon>
    </lineage>
</organism>